<dbReference type="PANTHER" id="PTHR22961">
    <property type="entry name" value="SER/THR PROTEIN KINASE-TRB"/>
    <property type="match status" value="1"/>
</dbReference>
<dbReference type="InterPro" id="IPR024104">
    <property type="entry name" value="Tribbles/Ser_Thr_kinase_40"/>
</dbReference>
<name>A0AAV2HMQ7_LYMST</name>
<evidence type="ECO:0000313" key="5">
    <source>
        <dbReference type="Proteomes" id="UP001497497"/>
    </source>
</evidence>
<dbReference type="Gene3D" id="1.10.510.10">
    <property type="entry name" value="Transferase(Phosphotransferase) domain 1"/>
    <property type="match status" value="1"/>
</dbReference>
<gene>
    <name evidence="4" type="ORF">GSLYS_00008705001</name>
</gene>
<dbReference type="GO" id="GO:0005634">
    <property type="term" value="C:nucleus"/>
    <property type="evidence" value="ECO:0007669"/>
    <property type="project" value="TreeGrafter"/>
</dbReference>
<organism evidence="4 5">
    <name type="scientific">Lymnaea stagnalis</name>
    <name type="common">Great pond snail</name>
    <name type="synonym">Helix stagnalis</name>
    <dbReference type="NCBI Taxonomy" id="6523"/>
    <lineage>
        <taxon>Eukaryota</taxon>
        <taxon>Metazoa</taxon>
        <taxon>Spiralia</taxon>
        <taxon>Lophotrochozoa</taxon>
        <taxon>Mollusca</taxon>
        <taxon>Gastropoda</taxon>
        <taxon>Heterobranchia</taxon>
        <taxon>Euthyneura</taxon>
        <taxon>Panpulmonata</taxon>
        <taxon>Hygrophila</taxon>
        <taxon>Lymnaeoidea</taxon>
        <taxon>Lymnaeidae</taxon>
        <taxon>Lymnaea</taxon>
    </lineage>
</organism>
<dbReference type="SUPFAM" id="SSF56112">
    <property type="entry name" value="Protein kinase-like (PK-like)"/>
    <property type="match status" value="1"/>
</dbReference>
<feature type="region of interest" description="Disordered" evidence="2">
    <location>
        <begin position="1"/>
        <end position="26"/>
    </location>
</feature>
<evidence type="ECO:0000256" key="1">
    <source>
        <dbReference type="ARBA" id="ARBA00038180"/>
    </source>
</evidence>
<proteinExistence type="inferred from homology"/>
<dbReference type="GO" id="GO:0005524">
    <property type="term" value="F:ATP binding"/>
    <property type="evidence" value="ECO:0007669"/>
    <property type="project" value="InterPro"/>
</dbReference>
<comment type="similarity">
    <text evidence="1">Belongs to the protein kinase superfamily. CAMK Ser/Thr protein kinase family. Tribbles subfamily.</text>
</comment>
<dbReference type="PROSITE" id="PS50011">
    <property type="entry name" value="PROTEIN_KINASE_DOM"/>
    <property type="match status" value="1"/>
</dbReference>
<evidence type="ECO:0000313" key="4">
    <source>
        <dbReference type="EMBL" id="CAL1534745.1"/>
    </source>
</evidence>
<evidence type="ECO:0000256" key="2">
    <source>
        <dbReference type="SAM" id="MobiDB-lite"/>
    </source>
</evidence>
<dbReference type="EMBL" id="CAXITT010000181">
    <property type="protein sequence ID" value="CAL1534745.1"/>
    <property type="molecule type" value="Genomic_DNA"/>
</dbReference>
<evidence type="ECO:0000259" key="3">
    <source>
        <dbReference type="PROSITE" id="PS50011"/>
    </source>
</evidence>
<protein>
    <recommendedName>
        <fullName evidence="3">Protein kinase domain-containing protein</fullName>
    </recommendedName>
</protein>
<feature type="domain" description="Protein kinase" evidence="3">
    <location>
        <begin position="52"/>
        <end position="307"/>
    </location>
</feature>
<sequence>MNRQRSRPRLQISHGPKKKVEYEHPPDLGNLSPDLQPCSPPTFCTPEDGAVQEQFLVIGKYVIHQSNPSVECCTAIDKTTGQEFICKVLPLCKYRQNLAPYFATDGHPNIVSIWEIILGQTSAYVFFERGYGDLHSYVREKKKIKQAEARELARQVVAAVHHCHENGVILRDLKLRKFVFKDAERTELRLDGLDDAITLEDDEASDTLTDKHGCPAYVSPEILSARNGYSGKCADLWSLGVMIYTMLVGRYPFHDREPIALFGKIRRGAYKIPDTVPARAKCLVRNLLRREPSERLSAAEALDHPWFTRPLMVEPPNRPVLVQKGVDQTVPDYDYPMEEISLDSSLPN</sequence>
<dbReference type="InterPro" id="IPR000719">
    <property type="entry name" value="Prot_kinase_dom"/>
</dbReference>
<comment type="caution">
    <text evidence="4">The sequence shown here is derived from an EMBL/GenBank/DDBJ whole genome shotgun (WGS) entry which is preliminary data.</text>
</comment>
<accession>A0AAV2HMQ7</accession>
<dbReference type="FunFam" id="1.10.510.10:FF:000153">
    <property type="entry name" value="Tribbles homolog 2"/>
    <property type="match status" value="1"/>
</dbReference>
<dbReference type="GO" id="GO:0031434">
    <property type="term" value="F:mitogen-activated protein kinase kinase binding"/>
    <property type="evidence" value="ECO:0007669"/>
    <property type="project" value="TreeGrafter"/>
</dbReference>
<reference evidence="4 5" key="1">
    <citation type="submission" date="2024-04" db="EMBL/GenBank/DDBJ databases">
        <authorList>
            <consortium name="Genoscope - CEA"/>
            <person name="William W."/>
        </authorList>
    </citation>
    <scope>NUCLEOTIDE SEQUENCE [LARGE SCALE GENOMIC DNA]</scope>
</reference>
<dbReference type="GO" id="GO:0032436">
    <property type="term" value="P:positive regulation of proteasomal ubiquitin-dependent protein catabolic process"/>
    <property type="evidence" value="ECO:0007669"/>
    <property type="project" value="TreeGrafter"/>
</dbReference>
<dbReference type="AlphaFoldDB" id="A0AAV2HMQ7"/>
<dbReference type="InterPro" id="IPR011009">
    <property type="entry name" value="Kinase-like_dom_sf"/>
</dbReference>
<dbReference type="Proteomes" id="UP001497497">
    <property type="component" value="Unassembled WGS sequence"/>
</dbReference>
<dbReference type="PANTHER" id="PTHR22961:SF13">
    <property type="entry name" value="TRIBBLES"/>
    <property type="match status" value="1"/>
</dbReference>
<dbReference type="Gene3D" id="3.30.200.20">
    <property type="entry name" value="Phosphorylase Kinase, domain 1"/>
    <property type="match status" value="1"/>
</dbReference>
<dbReference type="GO" id="GO:0004672">
    <property type="term" value="F:protein kinase activity"/>
    <property type="evidence" value="ECO:0007669"/>
    <property type="project" value="InterPro"/>
</dbReference>
<keyword evidence="5" id="KW-1185">Reference proteome</keyword>
<dbReference type="Pfam" id="PF00069">
    <property type="entry name" value="Pkinase"/>
    <property type="match status" value="1"/>
</dbReference>